<reference evidence="3 4" key="2">
    <citation type="submission" date="2017-09" db="EMBL/GenBank/DDBJ databases">
        <title>Bacillus patelloidae sp. nov., isolated from the intestinal tract of a marine limpet.</title>
        <authorList>
            <person name="Liu R."/>
            <person name="Dong C."/>
            <person name="Shao Z."/>
        </authorList>
    </citation>
    <scope>NUCLEOTIDE SEQUENCE [LARGE SCALE GENOMIC DNA]</scope>
    <source>
        <strain evidence="3 4">SA5d-4</strain>
    </source>
</reference>
<evidence type="ECO:0000259" key="2">
    <source>
        <dbReference type="Pfam" id="PF13477"/>
    </source>
</evidence>
<dbReference type="PANTHER" id="PTHR45947:SF3">
    <property type="entry name" value="SULFOQUINOVOSYL TRANSFERASE SQD2"/>
    <property type="match status" value="1"/>
</dbReference>
<organism evidence="3 4">
    <name type="scientific">Lottiidibacillus patelloidae</name>
    <dbReference type="NCBI Taxonomy" id="2670334"/>
    <lineage>
        <taxon>Bacteria</taxon>
        <taxon>Bacillati</taxon>
        <taxon>Bacillota</taxon>
        <taxon>Bacilli</taxon>
        <taxon>Bacillales</taxon>
        <taxon>Bacillaceae</taxon>
        <taxon>Lottiidibacillus</taxon>
    </lineage>
</organism>
<dbReference type="GO" id="GO:0016758">
    <property type="term" value="F:hexosyltransferase activity"/>
    <property type="evidence" value="ECO:0007669"/>
    <property type="project" value="TreeGrafter"/>
</dbReference>
<dbReference type="RefSeq" id="WP_094924919.1">
    <property type="nucleotide sequence ID" value="NZ_NPIA01000005.1"/>
</dbReference>
<dbReference type="AlphaFoldDB" id="A0A263BSU4"/>
<dbReference type="InterPro" id="IPR028098">
    <property type="entry name" value="Glyco_trans_4-like_N"/>
</dbReference>
<feature type="domain" description="Glycosyltransferase subfamily 4-like N-terminal" evidence="2">
    <location>
        <begin position="7"/>
        <end position="149"/>
    </location>
</feature>
<dbReference type="Pfam" id="PF13477">
    <property type="entry name" value="Glyco_trans_4_2"/>
    <property type="match status" value="1"/>
</dbReference>
<dbReference type="Proteomes" id="UP000217083">
    <property type="component" value="Unassembled WGS sequence"/>
</dbReference>
<accession>A0A263BSU4</accession>
<dbReference type="PANTHER" id="PTHR45947">
    <property type="entry name" value="SULFOQUINOVOSYL TRANSFERASE SQD2"/>
    <property type="match status" value="1"/>
</dbReference>
<reference evidence="4" key="1">
    <citation type="submission" date="2017-08" db="EMBL/GenBank/DDBJ databases">
        <authorList>
            <person name="Huang Z."/>
        </authorList>
    </citation>
    <scope>NUCLEOTIDE SEQUENCE [LARGE SCALE GENOMIC DNA]</scope>
    <source>
        <strain evidence="4">SA5d-4</strain>
    </source>
</reference>
<evidence type="ECO:0000313" key="3">
    <source>
        <dbReference type="EMBL" id="OZM56638.1"/>
    </source>
</evidence>
<keyword evidence="4" id="KW-1185">Reference proteome</keyword>
<comment type="caution">
    <text evidence="3">The sequence shown here is derived from an EMBL/GenBank/DDBJ whole genome shotgun (WGS) entry which is preliminary data.</text>
</comment>
<dbReference type="CDD" id="cd03808">
    <property type="entry name" value="GT4_CapM-like"/>
    <property type="match status" value="1"/>
</dbReference>
<name>A0A263BSU4_9BACI</name>
<sequence>MAKKKVLIAATVYTHLANFHIPTIKLLQEKGYEVHAASNNNEGRKNEIESLGVICHDIKFVRAPFKKHNIIAMKQISSLFKEFYFDLIHVHTPIASFIVRYIAKKYNQGPVLYTAHGFHFYKGSPLLNWLLYYPAERIAKRWTDALIVINTEDFNRGIKMGFIANKNLFKTNGVGVDLKVFTKGDDRKSNFRREINIPDPSIVITCVAEFTKNKNQQLLLKAWPTLINEFNNIHLVFVGDGKRKITLEKLASRKNLKNVYFLGFRHDIPEILMHSNIVSLVSKREGMPKTIMEGMAIGLPAIVSDVRGSRDLVNHKENGLIVKCDQVNNLIENLKVLIEQEEVRKEMGDNALKKVTQYSNENVLKELNQVYESFFI</sequence>
<protein>
    <submittedName>
        <fullName evidence="3">Glycosyltransferase family 1 protein</fullName>
    </submittedName>
</protein>
<dbReference type="SUPFAM" id="SSF53756">
    <property type="entry name" value="UDP-Glycosyltransferase/glycogen phosphorylase"/>
    <property type="match status" value="1"/>
</dbReference>
<dbReference type="EMBL" id="NPIA01000005">
    <property type="protein sequence ID" value="OZM56638.1"/>
    <property type="molecule type" value="Genomic_DNA"/>
</dbReference>
<dbReference type="Pfam" id="PF00534">
    <property type="entry name" value="Glycos_transf_1"/>
    <property type="match status" value="1"/>
</dbReference>
<proteinExistence type="predicted"/>
<evidence type="ECO:0000259" key="1">
    <source>
        <dbReference type="Pfam" id="PF00534"/>
    </source>
</evidence>
<keyword evidence="3" id="KW-0808">Transferase</keyword>
<dbReference type="Gene3D" id="3.40.50.2000">
    <property type="entry name" value="Glycogen Phosphorylase B"/>
    <property type="match status" value="2"/>
</dbReference>
<dbReference type="InterPro" id="IPR001296">
    <property type="entry name" value="Glyco_trans_1"/>
</dbReference>
<evidence type="ECO:0000313" key="4">
    <source>
        <dbReference type="Proteomes" id="UP000217083"/>
    </source>
</evidence>
<dbReference type="InterPro" id="IPR050194">
    <property type="entry name" value="Glycosyltransferase_grp1"/>
</dbReference>
<gene>
    <name evidence="3" type="ORF">CIB95_10460</name>
</gene>
<feature type="domain" description="Glycosyl transferase family 1" evidence="1">
    <location>
        <begin position="189"/>
        <end position="353"/>
    </location>
</feature>